<evidence type="ECO:0000313" key="2">
    <source>
        <dbReference type="Proteomes" id="UP000448199"/>
    </source>
</evidence>
<gene>
    <name evidence="1" type="ORF">GRI69_02665</name>
</gene>
<accession>A0A844XNY1</accession>
<reference evidence="1 2" key="1">
    <citation type="submission" date="2019-12" db="EMBL/GenBank/DDBJ databases">
        <title>Genomic-based taxomic classification of the family Erythrobacteraceae.</title>
        <authorList>
            <person name="Xu L."/>
        </authorList>
    </citation>
    <scope>NUCLEOTIDE SEQUENCE [LARGE SCALE GENOMIC DNA]</scope>
    <source>
        <strain evidence="1 2">DSM 17792</strain>
    </source>
</reference>
<protein>
    <recommendedName>
        <fullName evidence="3">Sulfotransferase</fullName>
    </recommendedName>
</protein>
<keyword evidence="2" id="KW-1185">Reference proteome</keyword>
<dbReference type="AlphaFoldDB" id="A0A844XNY1"/>
<evidence type="ECO:0008006" key="3">
    <source>
        <dbReference type="Google" id="ProtNLM"/>
    </source>
</evidence>
<name>A0A844XNY1_9SPHN</name>
<dbReference type="Proteomes" id="UP000448199">
    <property type="component" value="Unassembled WGS sequence"/>
</dbReference>
<dbReference type="RefSeq" id="WP_237452897.1">
    <property type="nucleotide sequence ID" value="NZ_WTYC01000001.1"/>
</dbReference>
<organism evidence="1 2">
    <name type="scientific">Qipengyuania vulgaris</name>
    <dbReference type="NCBI Taxonomy" id="291985"/>
    <lineage>
        <taxon>Bacteria</taxon>
        <taxon>Pseudomonadati</taxon>
        <taxon>Pseudomonadota</taxon>
        <taxon>Alphaproteobacteria</taxon>
        <taxon>Sphingomonadales</taxon>
        <taxon>Erythrobacteraceae</taxon>
        <taxon>Qipengyuania</taxon>
    </lineage>
</organism>
<proteinExistence type="predicted"/>
<sequence length="264" mass="28896">MEVDALPLHFIFHTAFCRSTLLARALNIPGISMGMSEPGIIASLASGGPGVEPLIKPLLRLLGRKKAGIDAIFVKSTNHANRLVPKLLGAQPDARAVLMTNSVAPFLQSVRKRGLMGHRWGRRLYLELQNYTGVDLGMSPEEQFSMTDLQAAGLAWLLSQYYFTRLATGDFKDRVRTLDGDFFNENRGETIRAVLAFGGVDLGEHTAEVLGANPAFTNHSKLGGPMVETTADKPTSEEIEQVEHWLGLIAGQMDVDMPLRQTLL</sequence>
<comment type="caution">
    <text evidence="1">The sequence shown here is derived from an EMBL/GenBank/DDBJ whole genome shotgun (WGS) entry which is preliminary data.</text>
</comment>
<evidence type="ECO:0000313" key="1">
    <source>
        <dbReference type="EMBL" id="MXO47166.1"/>
    </source>
</evidence>
<dbReference type="EMBL" id="WTYC01000001">
    <property type="protein sequence ID" value="MXO47166.1"/>
    <property type="molecule type" value="Genomic_DNA"/>
</dbReference>